<proteinExistence type="inferred from homology"/>
<keyword evidence="10 16" id="KW-1133">Transmembrane helix</keyword>
<dbReference type="PANTHER" id="PTHR43507">
    <property type="entry name" value="NADH-UBIQUINONE OXIDOREDUCTASE CHAIN 4"/>
    <property type="match status" value="1"/>
</dbReference>
<dbReference type="GO" id="GO:0031966">
    <property type="term" value="C:mitochondrial membrane"/>
    <property type="evidence" value="ECO:0007669"/>
    <property type="project" value="UniProtKB-SubCell"/>
</dbReference>
<comment type="catalytic activity">
    <reaction evidence="15 16">
        <text>a ubiquinone + NADH + 5 H(+)(in) = a ubiquinol + NAD(+) + 4 H(+)(out)</text>
        <dbReference type="Rhea" id="RHEA:29091"/>
        <dbReference type="Rhea" id="RHEA-COMP:9565"/>
        <dbReference type="Rhea" id="RHEA-COMP:9566"/>
        <dbReference type="ChEBI" id="CHEBI:15378"/>
        <dbReference type="ChEBI" id="CHEBI:16389"/>
        <dbReference type="ChEBI" id="CHEBI:17976"/>
        <dbReference type="ChEBI" id="CHEBI:57540"/>
        <dbReference type="ChEBI" id="CHEBI:57945"/>
        <dbReference type="EC" id="7.1.1.2"/>
    </reaction>
</comment>
<evidence type="ECO:0000256" key="1">
    <source>
        <dbReference type="ARBA" id="ARBA00004225"/>
    </source>
</evidence>
<evidence type="ECO:0000256" key="10">
    <source>
        <dbReference type="ARBA" id="ARBA00022989"/>
    </source>
</evidence>
<dbReference type="AlphaFoldDB" id="A0A8F9RYF0"/>
<evidence type="ECO:0000256" key="12">
    <source>
        <dbReference type="ARBA" id="ARBA00023075"/>
    </source>
</evidence>
<feature type="transmembrane region" description="Helical" evidence="16">
    <location>
        <begin position="382"/>
        <end position="403"/>
    </location>
</feature>
<feature type="transmembrane region" description="Helical" evidence="16">
    <location>
        <begin position="184"/>
        <end position="202"/>
    </location>
</feature>
<dbReference type="GO" id="GO:0008137">
    <property type="term" value="F:NADH dehydrogenase (ubiquinone) activity"/>
    <property type="evidence" value="ECO:0007669"/>
    <property type="project" value="UniProtKB-UniRule"/>
</dbReference>
<dbReference type="InterPro" id="IPR003918">
    <property type="entry name" value="NADH_UbQ_OxRdtase"/>
</dbReference>
<feature type="transmembrane region" description="Helical" evidence="16">
    <location>
        <begin position="305"/>
        <end position="326"/>
    </location>
</feature>
<keyword evidence="5 16" id="KW-0813">Transport</keyword>
<feature type="transmembrane region" description="Helical" evidence="16">
    <location>
        <begin position="214"/>
        <end position="233"/>
    </location>
</feature>
<evidence type="ECO:0000313" key="19">
    <source>
        <dbReference type="EMBL" id="QYK91405.1"/>
    </source>
</evidence>
<feature type="transmembrane region" description="Helical" evidence="16">
    <location>
        <begin position="346"/>
        <end position="370"/>
    </location>
</feature>
<gene>
    <name evidence="19" type="primary">ND4</name>
</gene>
<dbReference type="GO" id="GO:0003954">
    <property type="term" value="F:NADH dehydrogenase activity"/>
    <property type="evidence" value="ECO:0007669"/>
    <property type="project" value="TreeGrafter"/>
</dbReference>
<dbReference type="Pfam" id="PF00361">
    <property type="entry name" value="Proton_antipo_M"/>
    <property type="match status" value="1"/>
</dbReference>
<keyword evidence="12 16" id="KW-0830">Ubiquinone</keyword>
<name>A0A8F9RYF0_9ANNE</name>
<reference evidence="19" key="1">
    <citation type="submission" date="2021-05" db="EMBL/GenBank/DDBJ databases">
        <authorList>
            <person name="Shi L."/>
        </authorList>
    </citation>
    <scope>NUCLEOTIDE SEQUENCE</scope>
</reference>
<comment type="subcellular location">
    <subcellularLocation>
        <location evidence="1 16">Mitochondrion membrane</location>
        <topology evidence="1 16">Multi-pass membrane protein</topology>
    </subcellularLocation>
</comment>
<feature type="domain" description="NADH:ubiquinone oxidoreductase chain 4 N-terminal" evidence="18">
    <location>
        <begin position="1"/>
        <end position="104"/>
    </location>
</feature>
<dbReference type="PANTHER" id="PTHR43507:SF20">
    <property type="entry name" value="NADH-UBIQUINONE OXIDOREDUCTASE CHAIN 4"/>
    <property type="match status" value="1"/>
</dbReference>
<dbReference type="GO" id="GO:0042773">
    <property type="term" value="P:ATP synthesis coupled electron transport"/>
    <property type="evidence" value="ECO:0007669"/>
    <property type="project" value="InterPro"/>
</dbReference>
<organism evidence="19">
    <name type="scientific">Haemadipsa tianmushana</name>
    <dbReference type="NCBI Taxonomy" id="2301367"/>
    <lineage>
        <taxon>Eukaryota</taxon>
        <taxon>Metazoa</taxon>
        <taxon>Spiralia</taxon>
        <taxon>Lophotrochozoa</taxon>
        <taxon>Annelida</taxon>
        <taxon>Clitellata</taxon>
        <taxon>Hirudinea</taxon>
        <taxon>Hirudinida</taxon>
        <taxon>Hirudiniformes</taxon>
        <taxon>Haemadipsidae</taxon>
        <taxon>Haemadipsa</taxon>
    </lineage>
</organism>
<feature type="transmembrane region" description="Helical" evidence="16">
    <location>
        <begin position="94"/>
        <end position="117"/>
    </location>
</feature>
<evidence type="ECO:0000256" key="7">
    <source>
        <dbReference type="ARBA" id="ARBA00022692"/>
    </source>
</evidence>
<feature type="transmembrane region" description="Helical" evidence="16">
    <location>
        <begin position="140"/>
        <end position="163"/>
    </location>
</feature>
<comment type="similarity">
    <text evidence="2 16">Belongs to the complex I subunit 4 family.</text>
</comment>
<evidence type="ECO:0000256" key="6">
    <source>
        <dbReference type="ARBA" id="ARBA00022660"/>
    </source>
</evidence>
<geneLocation type="mitochondrion" evidence="19"/>
<dbReference type="InterPro" id="IPR001750">
    <property type="entry name" value="ND/Mrp_TM"/>
</dbReference>
<dbReference type="EC" id="7.1.1.2" evidence="3 16"/>
<evidence type="ECO:0000256" key="11">
    <source>
        <dbReference type="ARBA" id="ARBA00023027"/>
    </source>
</evidence>
<feature type="transmembrane region" description="Helical" evidence="16">
    <location>
        <begin position="275"/>
        <end position="293"/>
    </location>
</feature>
<dbReference type="GO" id="GO:0015990">
    <property type="term" value="P:electron transport coupled proton transport"/>
    <property type="evidence" value="ECO:0007669"/>
    <property type="project" value="TreeGrafter"/>
</dbReference>
<evidence type="ECO:0000256" key="13">
    <source>
        <dbReference type="ARBA" id="ARBA00023128"/>
    </source>
</evidence>
<keyword evidence="9 16" id="KW-0249">Electron transport</keyword>
<dbReference type="EMBL" id="MZ189977">
    <property type="protein sequence ID" value="QYK91405.1"/>
    <property type="molecule type" value="Genomic_DNA"/>
</dbReference>
<evidence type="ECO:0000256" key="4">
    <source>
        <dbReference type="ARBA" id="ARBA00021006"/>
    </source>
</evidence>
<dbReference type="GO" id="GO:0048039">
    <property type="term" value="F:ubiquinone binding"/>
    <property type="evidence" value="ECO:0007669"/>
    <property type="project" value="TreeGrafter"/>
</dbReference>
<keyword evidence="7 16" id="KW-0812">Transmembrane</keyword>
<comment type="function">
    <text evidence="16">Core subunit of the mitochondrial membrane respiratory chain NADH dehydrogenase (Complex I) which catalyzes electron transfer from NADH through the respiratory chain, using ubiquinone as an electron acceptor. Essential for the catalytic activity and assembly of complex I.</text>
</comment>
<evidence type="ECO:0000256" key="9">
    <source>
        <dbReference type="ARBA" id="ARBA00022982"/>
    </source>
</evidence>
<feature type="domain" description="NADH:quinone oxidoreductase/Mrp antiporter transmembrane" evidence="17">
    <location>
        <begin position="108"/>
        <end position="387"/>
    </location>
</feature>
<protein>
    <recommendedName>
        <fullName evidence="4 16">NADH-ubiquinone oxidoreductase chain 4</fullName>
        <ecNumber evidence="3 16">7.1.1.2</ecNumber>
    </recommendedName>
</protein>
<dbReference type="Pfam" id="PF01059">
    <property type="entry name" value="Oxidored_q5_N"/>
    <property type="match status" value="1"/>
</dbReference>
<evidence type="ECO:0000259" key="18">
    <source>
        <dbReference type="Pfam" id="PF01059"/>
    </source>
</evidence>
<evidence type="ECO:0000256" key="14">
    <source>
        <dbReference type="ARBA" id="ARBA00023136"/>
    </source>
</evidence>
<keyword evidence="6 16" id="KW-0679">Respiratory chain</keyword>
<dbReference type="PRINTS" id="PR01437">
    <property type="entry name" value="NUOXDRDTASE4"/>
</dbReference>
<keyword evidence="11 16" id="KW-0520">NAD</keyword>
<feature type="transmembrane region" description="Helical" evidence="16">
    <location>
        <begin position="423"/>
        <end position="443"/>
    </location>
</feature>
<keyword evidence="8" id="KW-1278">Translocase</keyword>
<evidence type="ECO:0000256" key="16">
    <source>
        <dbReference type="RuleBase" id="RU003297"/>
    </source>
</evidence>
<evidence type="ECO:0000256" key="5">
    <source>
        <dbReference type="ARBA" id="ARBA00022448"/>
    </source>
</evidence>
<feature type="transmembrane region" description="Helical" evidence="16">
    <location>
        <begin position="245"/>
        <end position="269"/>
    </location>
</feature>
<evidence type="ECO:0000259" key="17">
    <source>
        <dbReference type="Pfam" id="PF00361"/>
    </source>
</evidence>
<accession>A0A8F9RYF0</accession>
<keyword evidence="14 16" id="KW-0472">Membrane</keyword>
<evidence type="ECO:0000256" key="3">
    <source>
        <dbReference type="ARBA" id="ARBA00012944"/>
    </source>
</evidence>
<feature type="transmembrane region" description="Helical" evidence="16">
    <location>
        <begin position="60"/>
        <end position="82"/>
    </location>
</feature>
<evidence type="ECO:0000256" key="8">
    <source>
        <dbReference type="ARBA" id="ARBA00022967"/>
    </source>
</evidence>
<sequence>MLMTMMFLLSLLMMKKNKYNWLLLFICLFLITVIMSIKFMNYELYKYKLSMWSMLDSVSFLLILLSIWISTIMILVSFKILMTYNWHNGFITTLISLLLFIIMCFTFNNLIMFYIFFESSLVPIMMMIMKWGYQPERLQASVYLMIYTITCSLPMLVILLIFLMKNKIFCMNLWMLFNMKLNKMWFFLVLGFLVKLPTYPLHLWLPKAHVEAPISGSIILAAILLKLGGYGVLRLSFIMPMASLEFMAFIFSVSLFGGMSTSLICFRQVDMKSLIAYSSISHMSLLLCSMICMTKLGLLGSMMMMISHAFSSSALFFLASISYDMYNSRNLILLKSSMTYFPAMNLFWFIFIMMNMAAPPFMNLISEIFILGSLMMMDYCNLLILFIIMFVTVCYSLSLYSFINHGQNNFFYSSMLMLYKKDYMVMMMLLYPGIMMTFILYFFSF</sequence>
<evidence type="ECO:0000256" key="2">
    <source>
        <dbReference type="ARBA" id="ARBA00009025"/>
    </source>
</evidence>
<dbReference type="InterPro" id="IPR000260">
    <property type="entry name" value="NADH4_N"/>
</dbReference>
<evidence type="ECO:0000256" key="15">
    <source>
        <dbReference type="ARBA" id="ARBA00049551"/>
    </source>
</evidence>
<keyword evidence="13 16" id="KW-0496">Mitochondrion</keyword>